<dbReference type="AlphaFoldDB" id="A0A8X6RRR3"/>
<keyword evidence="1 3" id="KW-0479">Metal-binding</keyword>
<evidence type="ECO:0000256" key="1">
    <source>
        <dbReference type="ARBA" id="ARBA00022771"/>
    </source>
</evidence>
<evidence type="ECO:0000313" key="5">
    <source>
        <dbReference type="EMBL" id="GFX97644.1"/>
    </source>
</evidence>
<dbReference type="SUPFAM" id="SSF57850">
    <property type="entry name" value="RING/U-box"/>
    <property type="match status" value="1"/>
</dbReference>
<comment type="caution">
    <text evidence="5">The sequence shown here is derived from an EMBL/GenBank/DDBJ whole genome shotgun (WGS) entry which is preliminary data.</text>
</comment>
<name>A0A8X6RRR3_TRICX</name>
<accession>A0A8X6RRR3</accession>
<dbReference type="PROSITE" id="PS50089">
    <property type="entry name" value="ZF_RING_2"/>
    <property type="match status" value="1"/>
</dbReference>
<evidence type="ECO:0000256" key="3">
    <source>
        <dbReference type="PROSITE-ProRule" id="PRU00175"/>
    </source>
</evidence>
<dbReference type="GO" id="GO:0008270">
    <property type="term" value="F:zinc ion binding"/>
    <property type="evidence" value="ECO:0007669"/>
    <property type="project" value="UniProtKB-KW"/>
</dbReference>
<reference evidence="5" key="1">
    <citation type="submission" date="2020-08" db="EMBL/GenBank/DDBJ databases">
        <title>Multicomponent nature underlies the extraordinary mechanical properties of spider dragline silk.</title>
        <authorList>
            <person name="Kono N."/>
            <person name="Nakamura H."/>
            <person name="Mori M."/>
            <person name="Yoshida Y."/>
            <person name="Ohtoshi R."/>
            <person name="Malay A.D."/>
            <person name="Moran D.A.P."/>
            <person name="Tomita M."/>
            <person name="Numata K."/>
            <person name="Arakawa K."/>
        </authorList>
    </citation>
    <scope>NUCLEOTIDE SEQUENCE</scope>
</reference>
<dbReference type="InterPro" id="IPR013083">
    <property type="entry name" value="Znf_RING/FYVE/PHD"/>
</dbReference>
<dbReference type="Gene3D" id="3.30.40.10">
    <property type="entry name" value="Zinc/RING finger domain, C3HC4 (zinc finger)"/>
    <property type="match status" value="1"/>
</dbReference>
<gene>
    <name evidence="5" type="ORF">TNCV_2842041</name>
</gene>
<evidence type="ECO:0000313" key="6">
    <source>
        <dbReference type="Proteomes" id="UP000887159"/>
    </source>
</evidence>
<feature type="domain" description="RING-type" evidence="4">
    <location>
        <begin position="106"/>
        <end position="148"/>
    </location>
</feature>
<keyword evidence="6" id="KW-1185">Reference proteome</keyword>
<evidence type="ECO:0000259" key="4">
    <source>
        <dbReference type="PROSITE" id="PS50089"/>
    </source>
</evidence>
<protein>
    <recommendedName>
        <fullName evidence="4">RING-type domain-containing protein</fullName>
    </recommendedName>
</protein>
<organism evidence="5 6">
    <name type="scientific">Trichonephila clavipes</name>
    <name type="common">Golden silk orbweaver</name>
    <name type="synonym">Nephila clavipes</name>
    <dbReference type="NCBI Taxonomy" id="2585209"/>
    <lineage>
        <taxon>Eukaryota</taxon>
        <taxon>Metazoa</taxon>
        <taxon>Ecdysozoa</taxon>
        <taxon>Arthropoda</taxon>
        <taxon>Chelicerata</taxon>
        <taxon>Arachnida</taxon>
        <taxon>Araneae</taxon>
        <taxon>Araneomorphae</taxon>
        <taxon>Entelegynae</taxon>
        <taxon>Araneoidea</taxon>
        <taxon>Nephilidae</taxon>
        <taxon>Trichonephila</taxon>
    </lineage>
</organism>
<dbReference type="InterPro" id="IPR001841">
    <property type="entry name" value="Znf_RING"/>
</dbReference>
<dbReference type="EMBL" id="BMAU01021198">
    <property type="protein sequence ID" value="GFX97644.1"/>
    <property type="molecule type" value="Genomic_DNA"/>
</dbReference>
<keyword evidence="1 3" id="KW-0863">Zinc-finger</keyword>
<proteinExistence type="predicted"/>
<keyword evidence="2" id="KW-0862">Zinc</keyword>
<dbReference type="Proteomes" id="UP000887159">
    <property type="component" value="Unassembled WGS sequence"/>
</dbReference>
<sequence length="206" mass="23699">MAFESSLFVQARPIARKLNQAWKTSLRRFSSNKTFCQIRDKPSGPQKILTSTLKKGVKSSDLKFAFRRFLPVSQENMTARKNSSPIEERESEIEITEVFSILPVSCLKCHAFDRYHQRHIFLACGHIFHPSCISEFWIGARFRCPICHIVGYGYDIITYACCLWAVGDRPRNFEPRSSDEDDSRAGILLSKLRHHDNGTDSKIQRA</sequence>
<evidence type="ECO:0000256" key="2">
    <source>
        <dbReference type="ARBA" id="ARBA00022833"/>
    </source>
</evidence>